<reference evidence="2 3" key="1">
    <citation type="submission" date="2008-07" db="EMBL/GenBank/DDBJ databases">
        <authorList>
            <person name="El-Sayed N."/>
            <person name="Caler E."/>
            <person name="Inman J."/>
            <person name="Amedeo P."/>
            <person name="Hass B."/>
            <person name="Wortman J."/>
        </authorList>
    </citation>
    <scope>NUCLEOTIDE SEQUENCE [LARGE SCALE GENOMIC DNA]</scope>
    <source>
        <strain evidence="3">ATCC 50983 / TXsc</strain>
    </source>
</reference>
<dbReference type="InParanoid" id="C5LTU2"/>
<keyword evidence="3" id="KW-1185">Reference proteome</keyword>
<sequence>MRSLQKKAHALKQRRSYGYNGDGHYVGHSPQGQVFYADNNKNSRHVPLLPQTTSEPSNQPQSGQQQTFPRSDDRTKAPVKTAQDQHGQEQKKKPICLRCYDRTGSHKEDTCTATKPKNQESRCFCGSGRHKKEQCPVPSKKIICTRCNNDTRAGPPHRSGMCPLTLELLQETNNCGSIPTGNGPTPPTGPSTFATLPQPQQVISTTFGTEGCFAIGDYHDKGADQFMENGSQPVATKVCVSPHLLADAILDSGAGRCYGQERYLRWLATQKGVEISWNEGAGVNAVGPVGNSLNVSGTCNLAIWPQQQQRREFSKYKVKIKVYVVENLIPQLIIGVSGLRLLRVGLIFGPDGIQGYSALAAPDREETEDGHVVNKYVAEVGDAEATDVCSHHPHNGVNSHSNDDPTCLFDSVNFIEIKESPTDDYTQDSLIPAQVSVQVHPSLSFRSITKTLTKGEGLSLEEALEHPLGTFRGLMVESENSDENNITYRALHDFNWTTRPAPSENNKAAAERHARKLFASLTKKKTQEAYTDVIHQYHKLGHIEKILPAEEMQPAPEATTPTRYDYVAQSINDSSLPMGSMERLEERLPLRQNSKGYKESSWFHDL</sequence>
<dbReference type="GeneID" id="9052092"/>
<feature type="compositionally biased region" description="Polar residues" evidence="1">
    <location>
        <begin position="50"/>
        <end position="69"/>
    </location>
</feature>
<organism evidence="3">
    <name type="scientific">Perkinsus marinus (strain ATCC 50983 / TXsc)</name>
    <dbReference type="NCBI Taxonomy" id="423536"/>
    <lineage>
        <taxon>Eukaryota</taxon>
        <taxon>Sar</taxon>
        <taxon>Alveolata</taxon>
        <taxon>Perkinsozoa</taxon>
        <taxon>Perkinsea</taxon>
        <taxon>Perkinsida</taxon>
        <taxon>Perkinsidae</taxon>
        <taxon>Perkinsus</taxon>
    </lineage>
</organism>
<evidence type="ECO:0000313" key="3">
    <source>
        <dbReference type="Proteomes" id="UP000007800"/>
    </source>
</evidence>
<evidence type="ECO:0000256" key="1">
    <source>
        <dbReference type="SAM" id="MobiDB-lite"/>
    </source>
</evidence>
<dbReference type="EMBL" id="GG685402">
    <property type="protein sequence ID" value="EEQ99904.1"/>
    <property type="molecule type" value="Genomic_DNA"/>
</dbReference>
<protein>
    <submittedName>
        <fullName evidence="2">Uncharacterized protein</fullName>
    </submittedName>
</protein>
<proteinExistence type="predicted"/>
<dbReference type="RefSeq" id="XP_002767187.1">
    <property type="nucleotide sequence ID" value="XM_002767141.1"/>
</dbReference>
<gene>
    <name evidence="2" type="ORF">Pmar_PMAR006579</name>
</gene>
<evidence type="ECO:0000313" key="2">
    <source>
        <dbReference type="EMBL" id="EEQ99904.1"/>
    </source>
</evidence>
<dbReference type="Proteomes" id="UP000007800">
    <property type="component" value="Unassembled WGS sequence"/>
</dbReference>
<feature type="compositionally biased region" description="Basic residues" evidence="1">
    <location>
        <begin position="1"/>
        <end position="15"/>
    </location>
</feature>
<accession>C5LTU2</accession>
<name>C5LTU2_PERM5</name>
<dbReference type="AlphaFoldDB" id="C5LTU2"/>
<feature type="region of interest" description="Disordered" evidence="1">
    <location>
        <begin position="1"/>
        <end position="89"/>
    </location>
</feature>